<evidence type="ECO:0000313" key="2">
    <source>
        <dbReference type="Proteomes" id="UP001458880"/>
    </source>
</evidence>
<dbReference type="Proteomes" id="UP001458880">
    <property type="component" value="Unassembled WGS sequence"/>
</dbReference>
<keyword evidence="2" id="KW-1185">Reference proteome</keyword>
<dbReference type="EMBL" id="JASPKY010000203">
    <property type="protein sequence ID" value="KAK9721100.1"/>
    <property type="molecule type" value="Genomic_DNA"/>
</dbReference>
<dbReference type="AlphaFoldDB" id="A0AAW1KNF4"/>
<accession>A0AAW1KNF4</accession>
<proteinExistence type="predicted"/>
<sequence length="95" mass="10593">MGDLPETRVIPGYLGGVSRVSRQNLAILFLKWAPKMGDLPETRVIPARPFLSVGIDFAGPILVKAGGNNELKRIYNWVQETIKDTEVRDFLLKAN</sequence>
<gene>
    <name evidence="1" type="ORF">QE152_g21712</name>
</gene>
<reference evidence="1 2" key="1">
    <citation type="journal article" date="2024" name="BMC Genomics">
        <title>De novo assembly and annotation of Popillia japonica's genome with initial clues to its potential as an invasive pest.</title>
        <authorList>
            <person name="Cucini C."/>
            <person name="Boschi S."/>
            <person name="Funari R."/>
            <person name="Cardaioli E."/>
            <person name="Iannotti N."/>
            <person name="Marturano G."/>
            <person name="Paoli F."/>
            <person name="Bruttini M."/>
            <person name="Carapelli A."/>
            <person name="Frati F."/>
            <person name="Nardi F."/>
        </authorList>
    </citation>
    <scope>NUCLEOTIDE SEQUENCE [LARGE SCALE GENOMIC DNA]</scope>
    <source>
        <strain evidence="1">DMR45628</strain>
    </source>
</reference>
<protein>
    <submittedName>
        <fullName evidence="1">Uncharacterized protein</fullName>
    </submittedName>
</protein>
<organism evidence="1 2">
    <name type="scientific">Popillia japonica</name>
    <name type="common">Japanese beetle</name>
    <dbReference type="NCBI Taxonomy" id="7064"/>
    <lineage>
        <taxon>Eukaryota</taxon>
        <taxon>Metazoa</taxon>
        <taxon>Ecdysozoa</taxon>
        <taxon>Arthropoda</taxon>
        <taxon>Hexapoda</taxon>
        <taxon>Insecta</taxon>
        <taxon>Pterygota</taxon>
        <taxon>Neoptera</taxon>
        <taxon>Endopterygota</taxon>
        <taxon>Coleoptera</taxon>
        <taxon>Polyphaga</taxon>
        <taxon>Scarabaeiformia</taxon>
        <taxon>Scarabaeidae</taxon>
        <taxon>Rutelinae</taxon>
        <taxon>Popillia</taxon>
    </lineage>
</organism>
<name>A0AAW1KNF4_POPJA</name>
<evidence type="ECO:0000313" key="1">
    <source>
        <dbReference type="EMBL" id="KAK9721100.1"/>
    </source>
</evidence>
<comment type="caution">
    <text evidence="1">The sequence shown here is derived from an EMBL/GenBank/DDBJ whole genome shotgun (WGS) entry which is preliminary data.</text>
</comment>